<accession>A0A6J8CXB3</accession>
<organism evidence="2 3">
    <name type="scientific">Mytilus coruscus</name>
    <name type="common">Sea mussel</name>
    <dbReference type="NCBI Taxonomy" id="42192"/>
    <lineage>
        <taxon>Eukaryota</taxon>
        <taxon>Metazoa</taxon>
        <taxon>Spiralia</taxon>
        <taxon>Lophotrochozoa</taxon>
        <taxon>Mollusca</taxon>
        <taxon>Bivalvia</taxon>
        <taxon>Autobranchia</taxon>
        <taxon>Pteriomorphia</taxon>
        <taxon>Mytilida</taxon>
        <taxon>Mytiloidea</taxon>
        <taxon>Mytilidae</taxon>
        <taxon>Mytilinae</taxon>
        <taxon>Mytilus</taxon>
    </lineage>
</organism>
<dbReference type="PANTHER" id="PTHR46363:SF1">
    <property type="entry name" value="DEOXYRIBONUCLEASE TATDN2-RELATED"/>
    <property type="match status" value="1"/>
</dbReference>
<feature type="compositionally biased region" description="Low complexity" evidence="1">
    <location>
        <begin position="102"/>
        <end position="115"/>
    </location>
</feature>
<dbReference type="AlphaFoldDB" id="A0A6J8CXB3"/>
<evidence type="ECO:0000313" key="2">
    <source>
        <dbReference type="EMBL" id="CAC5399552.1"/>
    </source>
</evidence>
<reference evidence="2 3" key="1">
    <citation type="submission" date="2020-06" db="EMBL/GenBank/DDBJ databases">
        <authorList>
            <person name="Li R."/>
            <person name="Bekaert M."/>
        </authorList>
    </citation>
    <scope>NUCLEOTIDE SEQUENCE [LARGE SCALE GENOMIC DNA]</scope>
    <source>
        <strain evidence="3">wild</strain>
    </source>
</reference>
<dbReference type="Proteomes" id="UP000507470">
    <property type="component" value="Unassembled WGS sequence"/>
</dbReference>
<dbReference type="EC" id="3.1.21.-" evidence="2"/>
<keyword evidence="3" id="KW-1185">Reference proteome</keyword>
<evidence type="ECO:0000256" key="1">
    <source>
        <dbReference type="SAM" id="MobiDB-lite"/>
    </source>
</evidence>
<feature type="region of interest" description="Disordered" evidence="1">
    <location>
        <begin position="1"/>
        <end position="69"/>
    </location>
</feature>
<dbReference type="PANTHER" id="PTHR46363">
    <property type="entry name" value="DEOXYRIBONUCLEASE TATDN2-RELATED"/>
    <property type="match status" value="1"/>
</dbReference>
<dbReference type="OrthoDB" id="6108553at2759"/>
<keyword evidence="2" id="KW-0378">Hydrolase</keyword>
<name>A0A6J8CXB3_MYTCO</name>
<dbReference type="Gene3D" id="3.20.20.140">
    <property type="entry name" value="Metal-dependent hydrolases"/>
    <property type="match status" value="1"/>
</dbReference>
<dbReference type="GO" id="GO:0016787">
    <property type="term" value="F:hydrolase activity"/>
    <property type="evidence" value="ECO:0007669"/>
    <property type="project" value="UniProtKB-KW"/>
</dbReference>
<dbReference type="EMBL" id="CACVKT020006042">
    <property type="protein sequence ID" value="CAC5399552.1"/>
    <property type="molecule type" value="Genomic_DNA"/>
</dbReference>
<gene>
    <name evidence="2" type="ORF">MCOR_33800</name>
</gene>
<protein>
    <submittedName>
        <fullName evidence="2">TatD</fullName>
        <ecNumber evidence="2">3.1.21.-</ecNumber>
    </submittedName>
</protein>
<sequence>MESEAPVSRHTSSMGYPGAARRGTGDQRSSRRDTYDHQEAIAGPDTQRFQDRPRGTIGGRPPVLQKSLRYDGKTNWQAFHAKFSRLAQDGQRRAFLGEVNLSSSEPSQASSSSEQRNPPAKAGIFSRLGSPVGTPKSPRPRGLGSRSSPLSLGARGLSQKGDSSWSRGTESRLCRDLPDAFDSHMHLDRSLSKFGMPPRTSLGDFLRMRLTSAPVDPVKLAGGVAVFCDPKTWSSVPLRLEPGWVGAVGIHTKSARQFEDAIQHRFHQLVSHPSVSALGKVGMDFIAEEKLHARHSPNLYLKVDPPVLSF</sequence>
<feature type="compositionally biased region" description="Low complexity" evidence="1">
    <location>
        <begin position="140"/>
        <end position="158"/>
    </location>
</feature>
<feature type="compositionally biased region" description="Basic and acidic residues" evidence="1">
    <location>
        <begin position="23"/>
        <end position="39"/>
    </location>
</feature>
<feature type="region of interest" description="Disordered" evidence="1">
    <location>
        <begin position="101"/>
        <end position="169"/>
    </location>
</feature>
<evidence type="ECO:0000313" key="3">
    <source>
        <dbReference type="Proteomes" id="UP000507470"/>
    </source>
</evidence>
<proteinExistence type="predicted"/>